<proteinExistence type="predicted"/>
<name>A0ACB9ICR3_9ASTR</name>
<protein>
    <submittedName>
        <fullName evidence="1">Uncharacterized protein</fullName>
    </submittedName>
</protein>
<reference evidence="2" key="1">
    <citation type="journal article" date="2022" name="Mol. Ecol. Resour.">
        <title>The genomes of chicory, endive, great burdock and yacon provide insights into Asteraceae palaeo-polyploidization history and plant inulin production.</title>
        <authorList>
            <person name="Fan W."/>
            <person name="Wang S."/>
            <person name="Wang H."/>
            <person name="Wang A."/>
            <person name="Jiang F."/>
            <person name="Liu H."/>
            <person name="Zhao H."/>
            <person name="Xu D."/>
            <person name="Zhang Y."/>
        </authorList>
    </citation>
    <scope>NUCLEOTIDE SEQUENCE [LARGE SCALE GENOMIC DNA]</scope>
    <source>
        <strain evidence="2">cv. Yunnan</strain>
    </source>
</reference>
<gene>
    <name evidence="1" type="ORF">L1987_27303</name>
</gene>
<comment type="caution">
    <text evidence="1">The sequence shown here is derived from an EMBL/GenBank/DDBJ whole genome shotgun (WGS) entry which is preliminary data.</text>
</comment>
<accession>A0ACB9ICR3</accession>
<reference evidence="1 2" key="2">
    <citation type="journal article" date="2022" name="Mol. Ecol. Resour.">
        <title>The genomes of chicory, endive, great burdock and yacon provide insights into Asteraceae paleo-polyploidization history and plant inulin production.</title>
        <authorList>
            <person name="Fan W."/>
            <person name="Wang S."/>
            <person name="Wang H."/>
            <person name="Wang A."/>
            <person name="Jiang F."/>
            <person name="Liu H."/>
            <person name="Zhao H."/>
            <person name="Xu D."/>
            <person name="Zhang Y."/>
        </authorList>
    </citation>
    <scope>NUCLEOTIDE SEQUENCE [LARGE SCALE GENOMIC DNA]</scope>
    <source>
        <strain evidence="2">cv. Yunnan</strain>
        <tissue evidence="1">Leaves</tissue>
    </source>
</reference>
<keyword evidence="2" id="KW-1185">Reference proteome</keyword>
<evidence type="ECO:0000313" key="2">
    <source>
        <dbReference type="Proteomes" id="UP001056120"/>
    </source>
</evidence>
<organism evidence="1 2">
    <name type="scientific">Smallanthus sonchifolius</name>
    <dbReference type="NCBI Taxonomy" id="185202"/>
    <lineage>
        <taxon>Eukaryota</taxon>
        <taxon>Viridiplantae</taxon>
        <taxon>Streptophyta</taxon>
        <taxon>Embryophyta</taxon>
        <taxon>Tracheophyta</taxon>
        <taxon>Spermatophyta</taxon>
        <taxon>Magnoliopsida</taxon>
        <taxon>eudicotyledons</taxon>
        <taxon>Gunneridae</taxon>
        <taxon>Pentapetalae</taxon>
        <taxon>asterids</taxon>
        <taxon>campanulids</taxon>
        <taxon>Asterales</taxon>
        <taxon>Asteraceae</taxon>
        <taxon>Asteroideae</taxon>
        <taxon>Heliantheae alliance</taxon>
        <taxon>Millerieae</taxon>
        <taxon>Smallanthus</taxon>
    </lineage>
</organism>
<sequence length="776" mass="87598">MEAHSIPTLFFIAVILWLSDCAALDTITANQEIKDSDTLVSEKGMFELGFFSPGKSNNRYLGIWYKNISNGTVVWVANRETPITDKSGMLKLSSQGNLVILSGGKSKVWSSNSSVSMRSNDTAVMVQLLDTGNLVVWNKNKNSTKQNVIWQSFDYPGDTYLPGMKLGKDLETGLQRFMTSWKSPEDPSVGAYCNIVDTNGYPQTLEWQGQVLQARLGPWNGLGFSGFPIEKENQIYSLEFVINEKEIYHKYELKSSIVLRVVLTWDGKTLLLHWIERLKDWVVYADIIVDSCARFSLCGPYGICSINKHPPCTCMHGFEPRNPEQWEASDWVSGCIRKKPLNCGNVDGFWKLAGVKVPDTRRSWYNVSMTLGECEMTCRSNCSCTGYASLDIRNGGSGCLIWFDELIDTREYDANQDIYVRMAASELEGHVDSQSDFNEKKIIVIVVLLTSSAVPLLLVVAFTCRKIKKRPHVKGQGNRYVLDEKNTSLQMEHVEDLQLFSLAEVARSTDNFSLSNKLGEGGFGPVYKGVLEGGREIAVKRLSQTSQQGLDEFKNEVICISKLQHRNLVKLLGYCIHKNELILIYEYMTNKSLDFFLFDETRTLMLNWPQRFHIIHGHDATSKTKKVVGTHGYISPEYALYGCFSIKSDVFSFGVMVLEIISGKRNREFSHGEHKDNLLGHAWRLYKDGRSNELISGSLQATCVISEVLRSMHVALLCVQHNAEDRPTMLSVVLMLVSDGALPDPKHPAFFTQQSYHELESFPSINQCTMTLLYDR</sequence>
<dbReference type="EMBL" id="CM042026">
    <property type="protein sequence ID" value="KAI3805175.1"/>
    <property type="molecule type" value="Genomic_DNA"/>
</dbReference>
<dbReference type="Proteomes" id="UP001056120">
    <property type="component" value="Linkage Group LG09"/>
</dbReference>
<evidence type="ECO:0000313" key="1">
    <source>
        <dbReference type="EMBL" id="KAI3805175.1"/>
    </source>
</evidence>